<keyword evidence="5" id="KW-0297">G-protein coupled receptor</keyword>
<comment type="caution">
    <text evidence="12">The sequence shown here is derived from an EMBL/GenBank/DDBJ whole genome shotgun (WGS) entry which is preliminary data.</text>
</comment>
<gene>
    <name evidence="12" type="ORF">DC041_0004252</name>
</gene>
<dbReference type="Gene3D" id="1.20.1070.10">
    <property type="entry name" value="Rhodopsin 7-helix transmembrane proteins"/>
    <property type="match status" value="1"/>
</dbReference>
<evidence type="ECO:0000256" key="10">
    <source>
        <dbReference type="SAM" id="Phobius"/>
    </source>
</evidence>
<evidence type="ECO:0000313" key="13">
    <source>
        <dbReference type="Proteomes" id="UP000290809"/>
    </source>
</evidence>
<feature type="transmembrane region" description="Helical" evidence="10">
    <location>
        <begin position="315"/>
        <end position="336"/>
    </location>
</feature>
<evidence type="ECO:0000256" key="9">
    <source>
        <dbReference type="ARBA" id="ARBA00023224"/>
    </source>
</evidence>
<comment type="subcellular location">
    <subcellularLocation>
        <location evidence="1">Cell membrane</location>
        <topology evidence="1">Multi-pass membrane protein</topology>
    </subcellularLocation>
</comment>
<keyword evidence="7" id="KW-0675">Receptor</keyword>
<dbReference type="GO" id="GO:0004930">
    <property type="term" value="F:G protein-coupled receptor activity"/>
    <property type="evidence" value="ECO:0007669"/>
    <property type="project" value="UniProtKB-KW"/>
</dbReference>
<organism evidence="12 13">
    <name type="scientific">Schistosoma bovis</name>
    <name type="common">Blood fluke</name>
    <dbReference type="NCBI Taxonomy" id="6184"/>
    <lineage>
        <taxon>Eukaryota</taxon>
        <taxon>Metazoa</taxon>
        <taxon>Spiralia</taxon>
        <taxon>Lophotrochozoa</taxon>
        <taxon>Platyhelminthes</taxon>
        <taxon>Trematoda</taxon>
        <taxon>Digenea</taxon>
        <taxon>Strigeidida</taxon>
        <taxon>Schistosomatoidea</taxon>
        <taxon>Schistosomatidae</taxon>
        <taxon>Schistosoma</taxon>
    </lineage>
</organism>
<dbReference type="AlphaFoldDB" id="A0A430QGH1"/>
<sequence length="488" mass="56470">MLDGTLWIEYNSTCSGNISTTGIIKLEYSLPILILSIIALILNGLCISIFSRQHRKSVMRTSLLVLSATEVLFHFFVCIEYTTQLICSSNPRMISPTEFILFALINWGSDCSLCTRNWCNVLITSARTEVVVYPMRKRRILSHSSIKFIYGFLWILSGFLAIVRAFYDYAIVCNSSNNQMNDLIIQSSETSLLDTNKLDLSNDFNQKTNPITYIDALLAQYIIINYEAYCFFIFQVIAPTLIVLIMSFIISFYVSPWRDTKIIEVTNVRRRHQMKATRTILFLAISFLCFQTPSFILVIVQHYTNLKIEFQLAKLVADLLLTFDSIINIMIYAIGLPSFRDYLNRMFICLCPWNNIINNNINIGNNNNNNNNSNRILLNSVAMPQTEFHPVSYHNNNSKITQLKATHSFNWNNNYRHGIYSSHRDNSFQHKDNHSHCHYHSLHDKKQCQYTTNNNNNNNTIDSIENSQCKNTNEDSLSIREREICDDM</sequence>
<keyword evidence="3 10" id="KW-0812">Transmembrane</keyword>
<evidence type="ECO:0000256" key="4">
    <source>
        <dbReference type="ARBA" id="ARBA00022989"/>
    </source>
</evidence>
<dbReference type="PROSITE" id="PS50262">
    <property type="entry name" value="G_PROTEIN_RECEP_F1_2"/>
    <property type="match status" value="1"/>
</dbReference>
<dbReference type="SUPFAM" id="SSF81321">
    <property type="entry name" value="Family A G protein-coupled receptor-like"/>
    <property type="match status" value="1"/>
</dbReference>
<proteinExistence type="predicted"/>
<evidence type="ECO:0000256" key="1">
    <source>
        <dbReference type="ARBA" id="ARBA00004651"/>
    </source>
</evidence>
<evidence type="ECO:0000313" key="12">
    <source>
        <dbReference type="EMBL" id="RTG86791.1"/>
    </source>
</evidence>
<dbReference type="GO" id="GO:0005886">
    <property type="term" value="C:plasma membrane"/>
    <property type="evidence" value="ECO:0007669"/>
    <property type="project" value="UniProtKB-SubCell"/>
</dbReference>
<feature type="transmembrane region" description="Helical" evidence="10">
    <location>
        <begin position="148"/>
        <end position="167"/>
    </location>
</feature>
<evidence type="ECO:0000256" key="6">
    <source>
        <dbReference type="ARBA" id="ARBA00023136"/>
    </source>
</evidence>
<evidence type="ECO:0000256" key="3">
    <source>
        <dbReference type="ARBA" id="ARBA00022692"/>
    </source>
</evidence>
<dbReference type="STRING" id="6184.A0A430QGH1"/>
<evidence type="ECO:0000256" key="7">
    <source>
        <dbReference type="ARBA" id="ARBA00023170"/>
    </source>
</evidence>
<dbReference type="PANTHER" id="PTHR24246:SF27">
    <property type="entry name" value="ADENOSINE RECEPTOR, ISOFORM A"/>
    <property type="match status" value="1"/>
</dbReference>
<feature type="transmembrane region" description="Helical" evidence="10">
    <location>
        <begin position="28"/>
        <end position="50"/>
    </location>
</feature>
<keyword evidence="9" id="KW-0807">Transducer</keyword>
<dbReference type="PANTHER" id="PTHR24246">
    <property type="entry name" value="OLFACTORY RECEPTOR AND ADENOSINE RECEPTOR"/>
    <property type="match status" value="1"/>
</dbReference>
<dbReference type="Proteomes" id="UP000290809">
    <property type="component" value="Unassembled WGS sequence"/>
</dbReference>
<keyword evidence="2" id="KW-1003">Cell membrane</keyword>
<evidence type="ECO:0000256" key="8">
    <source>
        <dbReference type="ARBA" id="ARBA00023180"/>
    </source>
</evidence>
<accession>A0A430QGH1</accession>
<dbReference type="InterPro" id="IPR017452">
    <property type="entry name" value="GPCR_Rhodpsn_7TM"/>
</dbReference>
<feature type="domain" description="G-protein coupled receptors family 1 profile" evidence="11">
    <location>
        <begin position="42"/>
        <end position="332"/>
    </location>
</feature>
<feature type="transmembrane region" description="Helical" evidence="10">
    <location>
        <begin position="279"/>
        <end position="303"/>
    </location>
</feature>
<dbReference type="EMBL" id="QMKO01001759">
    <property type="protein sequence ID" value="RTG86791.1"/>
    <property type="molecule type" value="Genomic_DNA"/>
</dbReference>
<evidence type="ECO:0000256" key="2">
    <source>
        <dbReference type="ARBA" id="ARBA00022475"/>
    </source>
</evidence>
<evidence type="ECO:0000256" key="5">
    <source>
        <dbReference type="ARBA" id="ARBA00023040"/>
    </source>
</evidence>
<protein>
    <recommendedName>
        <fullName evidence="11">G-protein coupled receptors family 1 profile domain-containing protein</fullName>
    </recommendedName>
</protein>
<keyword evidence="4 10" id="KW-1133">Transmembrane helix</keyword>
<evidence type="ECO:0000259" key="11">
    <source>
        <dbReference type="PROSITE" id="PS50262"/>
    </source>
</evidence>
<reference evidence="12 13" key="1">
    <citation type="journal article" date="2019" name="PLoS Pathog.">
        <title>Genome sequence of the bovine parasite Schistosoma bovis Tanzania.</title>
        <authorList>
            <person name="Oey H."/>
            <person name="Zakrzewski M."/>
            <person name="Gobert G."/>
            <person name="Gravermann K."/>
            <person name="Stoye J."/>
            <person name="Jones M."/>
            <person name="Mcmanus D."/>
            <person name="Krause L."/>
        </authorList>
    </citation>
    <scope>NUCLEOTIDE SEQUENCE [LARGE SCALE GENOMIC DNA]</scope>
    <source>
        <strain evidence="12 13">TAN1997</strain>
    </source>
</reference>
<name>A0A430QGH1_SCHBO</name>
<feature type="transmembrane region" description="Helical" evidence="10">
    <location>
        <begin position="231"/>
        <end position="254"/>
    </location>
</feature>
<keyword evidence="8" id="KW-0325">Glycoprotein</keyword>
<keyword evidence="6 10" id="KW-0472">Membrane</keyword>
<keyword evidence="13" id="KW-1185">Reference proteome</keyword>